<feature type="transmembrane region" description="Helical" evidence="3">
    <location>
        <begin position="325"/>
        <end position="342"/>
    </location>
</feature>
<feature type="transmembrane region" description="Helical" evidence="3">
    <location>
        <begin position="42"/>
        <end position="57"/>
    </location>
</feature>
<dbReference type="GO" id="GO:0016020">
    <property type="term" value="C:membrane"/>
    <property type="evidence" value="ECO:0007669"/>
    <property type="project" value="TreeGrafter"/>
</dbReference>
<keyword evidence="3" id="KW-0812">Transmembrane</keyword>
<feature type="transmembrane region" description="Helical" evidence="3">
    <location>
        <begin position="209"/>
        <end position="227"/>
    </location>
</feature>
<evidence type="ECO:0000259" key="4">
    <source>
        <dbReference type="Pfam" id="PF01757"/>
    </source>
</evidence>
<dbReference type="GO" id="GO:0016747">
    <property type="term" value="F:acyltransferase activity, transferring groups other than amino-acyl groups"/>
    <property type="evidence" value="ECO:0007669"/>
    <property type="project" value="InterPro"/>
</dbReference>
<dbReference type="KEGG" id="bse:Bsel_3075"/>
<keyword evidence="3" id="KW-1133">Transmembrane helix</keyword>
<dbReference type="Proteomes" id="UP000000271">
    <property type="component" value="Chromosome"/>
</dbReference>
<dbReference type="Pfam" id="PF01757">
    <property type="entry name" value="Acyl_transf_3"/>
    <property type="match status" value="1"/>
</dbReference>
<evidence type="ECO:0000256" key="3">
    <source>
        <dbReference type="SAM" id="Phobius"/>
    </source>
</evidence>
<dbReference type="HOGENOM" id="CLU_005679_10_1_9"/>
<keyword evidence="7" id="KW-1185">Reference proteome</keyword>
<feature type="transmembrane region" description="Helical" evidence="3">
    <location>
        <begin position="234"/>
        <end position="252"/>
    </location>
</feature>
<keyword evidence="6" id="KW-0808">Transferase</keyword>
<sequence length="669" mass="74719">MNDLTAPEKKFRPEIEGTRALAAILVAVYHIWIGTVSGGVDVFFIVSGFLITTSLVLKMDRDGGIRVGHFYAGLLRRLLPISLIVLMTTGIASILLLPQLLWNQTASELIASLFYFQNWQLAFDSVDYLAQNNEASPFQHYWALSLQGQFYLIWPLVILFGYALARRLLHTPPRLTLLMVFLIVFAASLAYSVHLTAVNQPWAYFNSFARVWEFAMGGILALTIAMVRLPKMVSFFAGWLGVGIIAFTGTLLPVADVFPGYAALLPTSGALLVMIAAQSPSAFGAATILGSRVFTYLGSISYGFYLWHWPLFIFYLRYTGTDQPSLLAGLAIIVASAFLSHVSTRIVEAPFRRMQPQKHLKRITWSLSAMATPVLLLAGGWLLTIHLIQSDGSFATDTHPGALAIHNGLLVPENVDPIPSTIDIENDIPAFYSEPECYTSSYAPEVVSCSYGETEDADLRIAMVGGSHVGHWFTPMVEIAERHHIEIELYNKDACRFTTSDFDGRLTESCLEWNEDIIDVLNESDPDMIFTTANVAGGRVVHAGYIDQWRQLEHETPVFAIRDNPRMPANIPLCLEEQGEEACTPTRNSVLSDVDPWENTEEPIPDHTFYADLSEYFCDDDWCYPVIGNVVVYRDEHHISDTYAKTLTEPLEEHILEALDHFSLMPDED</sequence>
<keyword evidence="6" id="KW-0012">Acyltransferase</keyword>
<comment type="similarity">
    <text evidence="2">Belongs to the acyltransferase 3 family.</text>
</comment>
<feature type="transmembrane region" description="Helical" evidence="3">
    <location>
        <begin position="363"/>
        <end position="383"/>
    </location>
</feature>
<organism evidence="6 7">
    <name type="scientific">Bacillus selenitireducens (strain ATCC 700615 / DSM 15326 / MLS10)</name>
    <dbReference type="NCBI Taxonomy" id="439292"/>
    <lineage>
        <taxon>Bacteria</taxon>
        <taxon>Bacillati</taxon>
        <taxon>Bacillota</taxon>
        <taxon>Bacilli</taxon>
        <taxon>Bacillales</taxon>
        <taxon>Bacillaceae</taxon>
        <taxon>Salisediminibacterium</taxon>
    </lineage>
</organism>
<feature type="domain" description="Acyltransferase 3" evidence="4">
    <location>
        <begin position="14"/>
        <end position="340"/>
    </location>
</feature>
<feature type="transmembrane region" description="Helical" evidence="3">
    <location>
        <begin position="148"/>
        <end position="165"/>
    </location>
</feature>
<evidence type="ECO:0000259" key="5">
    <source>
        <dbReference type="Pfam" id="PF19040"/>
    </source>
</evidence>
<evidence type="ECO:0000256" key="2">
    <source>
        <dbReference type="ARBA" id="ARBA00007400"/>
    </source>
</evidence>
<dbReference type="GO" id="GO:0009103">
    <property type="term" value="P:lipopolysaccharide biosynthetic process"/>
    <property type="evidence" value="ECO:0007669"/>
    <property type="project" value="TreeGrafter"/>
</dbReference>
<proteinExistence type="inferred from homology"/>
<feature type="transmembrane region" description="Helical" evidence="3">
    <location>
        <begin position="258"/>
        <end position="276"/>
    </location>
</feature>
<evidence type="ECO:0000313" key="6">
    <source>
        <dbReference type="EMBL" id="ADI00557.1"/>
    </source>
</evidence>
<gene>
    <name evidence="6" type="ordered locus">Bsel_3075</name>
</gene>
<keyword evidence="3" id="KW-0472">Membrane</keyword>
<dbReference type="EMBL" id="CP001791">
    <property type="protein sequence ID" value="ADI00557.1"/>
    <property type="molecule type" value="Genomic_DNA"/>
</dbReference>
<name>D6Y0I9_BACIE</name>
<dbReference type="InterPro" id="IPR050879">
    <property type="entry name" value="Acyltransferase_3"/>
</dbReference>
<dbReference type="RefSeq" id="WP_013173961.1">
    <property type="nucleotide sequence ID" value="NC_014219.1"/>
</dbReference>
<dbReference type="InterPro" id="IPR043968">
    <property type="entry name" value="SGNH"/>
</dbReference>
<protein>
    <submittedName>
        <fullName evidence="6">Acyltransferase 3</fullName>
    </submittedName>
</protein>
<dbReference type="Pfam" id="PF19040">
    <property type="entry name" value="SGNH"/>
    <property type="match status" value="1"/>
</dbReference>
<feature type="transmembrane region" description="Helical" evidence="3">
    <location>
        <begin position="177"/>
        <end position="197"/>
    </location>
</feature>
<dbReference type="eggNOG" id="COG1835">
    <property type="taxonomic scope" value="Bacteria"/>
</dbReference>
<evidence type="ECO:0000313" key="7">
    <source>
        <dbReference type="Proteomes" id="UP000000271"/>
    </source>
</evidence>
<reference evidence="6" key="1">
    <citation type="submission" date="2009-10" db="EMBL/GenBank/DDBJ databases">
        <title>Complete sequence of Bacillus selenitireducens MLS10.</title>
        <authorList>
            <consortium name="US DOE Joint Genome Institute"/>
            <person name="Lucas S."/>
            <person name="Copeland A."/>
            <person name="Lapidus A."/>
            <person name="Glavina del Rio T."/>
            <person name="Dalin E."/>
            <person name="Tice H."/>
            <person name="Bruce D."/>
            <person name="Goodwin L."/>
            <person name="Pitluck S."/>
            <person name="Sims D."/>
            <person name="Brettin T."/>
            <person name="Detter J.C."/>
            <person name="Han C."/>
            <person name="Larimer F."/>
            <person name="Land M."/>
            <person name="Hauser L."/>
            <person name="Kyrpides N."/>
            <person name="Ovchinnikova G."/>
            <person name="Stolz J."/>
        </authorList>
    </citation>
    <scope>NUCLEOTIDE SEQUENCE [LARGE SCALE GENOMIC DNA]</scope>
    <source>
        <strain evidence="6">MLS10</strain>
    </source>
</reference>
<dbReference type="OrthoDB" id="9796461at2"/>
<dbReference type="InterPro" id="IPR002656">
    <property type="entry name" value="Acyl_transf_3_dom"/>
</dbReference>
<evidence type="ECO:0000256" key="1">
    <source>
        <dbReference type="ARBA" id="ARBA00004370"/>
    </source>
</evidence>
<dbReference type="PANTHER" id="PTHR23028:SF53">
    <property type="entry name" value="ACYL_TRANSF_3 DOMAIN-CONTAINING PROTEIN"/>
    <property type="match status" value="1"/>
</dbReference>
<dbReference type="PANTHER" id="PTHR23028">
    <property type="entry name" value="ACETYLTRANSFERASE"/>
    <property type="match status" value="1"/>
</dbReference>
<dbReference type="AlphaFoldDB" id="D6Y0I9"/>
<feature type="domain" description="SGNH" evidence="5">
    <location>
        <begin position="437"/>
        <end position="651"/>
    </location>
</feature>
<comment type="subcellular location">
    <subcellularLocation>
        <location evidence="1">Membrane</location>
    </subcellularLocation>
</comment>
<accession>D6Y0I9</accession>
<feature type="transmembrane region" description="Helical" evidence="3">
    <location>
        <begin position="78"/>
        <end position="97"/>
    </location>
</feature>
<feature type="transmembrane region" description="Helical" evidence="3">
    <location>
        <begin position="283"/>
        <end position="305"/>
    </location>
</feature>